<evidence type="ECO:0000313" key="1">
    <source>
        <dbReference type="EMBL" id="AIG28173.1"/>
    </source>
</evidence>
<sequence length="53" mass="6410">MNSSTDDHKQQGANLLDKAPFCSLLFHMENEAHESILEEYKRYKPEYKFLFWE</sequence>
<accession>A0A075RA81</accession>
<organism evidence="1 2">
    <name type="scientific">Brevibacillus laterosporus LMG 15441</name>
    <dbReference type="NCBI Taxonomy" id="1042163"/>
    <lineage>
        <taxon>Bacteria</taxon>
        <taxon>Bacillati</taxon>
        <taxon>Bacillota</taxon>
        <taxon>Bacilli</taxon>
        <taxon>Bacillales</taxon>
        <taxon>Paenibacillaceae</taxon>
        <taxon>Brevibacillus</taxon>
    </lineage>
</organism>
<keyword evidence="2" id="KW-1185">Reference proteome</keyword>
<dbReference type="KEGG" id="blr:BRLA_c038900"/>
<dbReference type="HOGENOM" id="CLU_3059213_0_0_9"/>
<evidence type="ECO:0000313" key="2">
    <source>
        <dbReference type="Proteomes" id="UP000005850"/>
    </source>
</evidence>
<reference evidence="1 2" key="1">
    <citation type="journal article" date="2011" name="J. Bacteriol.">
        <title>Genome sequence of Brevibacillus laterosporus LMG 15441, a pathogen of invertebrates.</title>
        <authorList>
            <person name="Djukic M."/>
            <person name="Poehlein A."/>
            <person name="Thurmer A."/>
            <person name="Daniel R."/>
        </authorList>
    </citation>
    <scope>NUCLEOTIDE SEQUENCE [LARGE SCALE GENOMIC DNA]</scope>
    <source>
        <strain evidence="1 2">LMG 15441</strain>
    </source>
</reference>
<dbReference type="Proteomes" id="UP000005850">
    <property type="component" value="Chromosome"/>
</dbReference>
<dbReference type="RefSeq" id="WP_003334861.1">
    <property type="nucleotide sequence ID" value="NZ_CP007806.1"/>
</dbReference>
<proteinExistence type="predicted"/>
<name>A0A075RA81_BRELA</name>
<dbReference type="EMBL" id="CP007806">
    <property type="protein sequence ID" value="AIG28173.1"/>
    <property type="molecule type" value="Genomic_DNA"/>
</dbReference>
<gene>
    <name evidence="1" type="ORF">BRLA_c038900</name>
</gene>
<protein>
    <submittedName>
        <fullName evidence="1">Uncharacterized protein</fullName>
    </submittedName>
</protein>
<dbReference type="AlphaFoldDB" id="A0A075RA81"/>
<dbReference type="STRING" id="1042163.BRLA_c038900"/>